<reference evidence="2 3" key="1">
    <citation type="journal article" date="2015" name="Genome Biol. Evol.">
        <title>Phylogenomic analyses indicate that early fungi evolved digesting cell walls of algal ancestors of land plants.</title>
        <authorList>
            <person name="Chang Y."/>
            <person name="Wang S."/>
            <person name="Sekimoto S."/>
            <person name="Aerts A.L."/>
            <person name="Choi C."/>
            <person name="Clum A."/>
            <person name="LaButti K.M."/>
            <person name="Lindquist E.A."/>
            <person name="Yee Ngan C."/>
            <person name="Ohm R.A."/>
            <person name="Salamov A.A."/>
            <person name="Grigoriev I.V."/>
            <person name="Spatafora J.W."/>
            <person name="Berbee M.L."/>
        </authorList>
    </citation>
    <scope>NUCLEOTIDE SEQUENCE [LARGE SCALE GENOMIC DNA]</scope>
    <source>
        <strain evidence="2 3">JEL478</strain>
    </source>
</reference>
<gene>
    <name evidence="2" type="ORF">M427DRAFT_53723</name>
</gene>
<keyword evidence="3" id="KW-1185">Reference proteome</keyword>
<accession>A0A139ANV6</accession>
<proteinExistence type="predicted"/>
<dbReference type="AlphaFoldDB" id="A0A139ANV6"/>
<protein>
    <submittedName>
        <fullName evidence="2">Uncharacterized protein</fullName>
    </submittedName>
</protein>
<keyword evidence="1" id="KW-0812">Transmembrane</keyword>
<keyword evidence="1" id="KW-0472">Membrane</keyword>
<keyword evidence="1" id="KW-1133">Transmembrane helix</keyword>
<organism evidence="2 3">
    <name type="scientific">Gonapodya prolifera (strain JEL478)</name>
    <name type="common">Monoblepharis prolifera</name>
    <dbReference type="NCBI Taxonomy" id="1344416"/>
    <lineage>
        <taxon>Eukaryota</taxon>
        <taxon>Fungi</taxon>
        <taxon>Fungi incertae sedis</taxon>
        <taxon>Chytridiomycota</taxon>
        <taxon>Chytridiomycota incertae sedis</taxon>
        <taxon>Monoblepharidomycetes</taxon>
        <taxon>Monoblepharidales</taxon>
        <taxon>Gonapodyaceae</taxon>
        <taxon>Gonapodya</taxon>
    </lineage>
</organism>
<evidence type="ECO:0000313" key="2">
    <source>
        <dbReference type="EMBL" id="KXS18324.1"/>
    </source>
</evidence>
<sequence length="174" mass="18223">MGDRNDLVPPWMQTTLDVPRGVSTIPYNDRENYERSSERSRRRRFIWAGVAIGVLALAGAGAAIGVVVRNQKMAAEADMVNQQALIAQAASATQGMSMTMQGTATMMMSATMAGTMGTMTMIPSPTPAAGGAGAAPAPAPSGGGTGTMMPGMAQGTNWWQDPRGFDETFPYNAM</sequence>
<evidence type="ECO:0000313" key="3">
    <source>
        <dbReference type="Proteomes" id="UP000070544"/>
    </source>
</evidence>
<evidence type="ECO:0000256" key="1">
    <source>
        <dbReference type="SAM" id="Phobius"/>
    </source>
</evidence>
<dbReference type="EMBL" id="KQ965742">
    <property type="protein sequence ID" value="KXS18324.1"/>
    <property type="molecule type" value="Genomic_DNA"/>
</dbReference>
<feature type="transmembrane region" description="Helical" evidence="1">
    <location>
        <begin position="45"/>
        <end position="68"/>
    </location>
</feature>
<dbReference type="Proteomes" id="UP000070544">
    <property type="component" value="Unassembled WGS sequence"/>
</dbReference>
<name>A0A139ANV6_GONPJ</name>